<dbReference type="InterPro" id="IPR050498">
    <property type="entry name" value="Ycf3"/>
</dbReference>
<keyword evidence="2" id="KW-0802">TPR repeat</keyword>
<evidence type="ECO:0000313" key="3">
    <source>
        <dbReference type="EMBL" id="VAW16446.1"/>
    </source>
</evidence>
<organism evidence="3">
    <name type="scientific">hydrothermal vent metagenome</name>
    <dbReference type="NCBI Taxonomy" id="652676"/>
    <lineage>
        <taxon>unclassified sequences</taxon>
        <taxon>metagenomes</taxon>
        <taxon>ecological metagenomes</taxon>
    </lineage>
</organism>
<sequence length="130" mass="14898">AIEHNASDGAAFNDRALCMVELGHTDGVLEYFDKGIKAEPEYETIYHNKGWFLNELGQYQEALIFLNKALELEPDRAVTYENIGNVYEKLKRPADAISAYQKSLNFIDPSFEHIRKQIGSRIQYLNKLLS</sequence>
<evidence type="ECO:0000256" key="1">
    <source>
        <dbReference type="ARBA" id="ARBA00022737"/>
    </source>
</evidence>
<dbReference type="InterPro" id="IPR011990">
    <property type="entry name" value="TPR-like_helical_dom_sf"/>
</dbReference>
<dbReference type="Pfam" id="PF13424">
    <property type="entry name" value="TPR_12"/>
    <property type="match status" value="1"/>
</dbReference>
<dbReference type="SMART" id="SM00028">
    <property type="entry name" value="TPR"/>
    <property type="match status" value="3"/>
</dbReference>
<gene>
    <name evidence="3" type="ORF">MNBD_BACTEROID05-775</name>
</gene>
<dbReference type="PROSITE" id="PS50005">
    <property type="entry name" value="TPR"/>
    <property type="match status" value="1"/>
</dbReference>
<dbReference type="PROSITE" id="PS50293">
    <property type="entry name" value="TPR_REGION"/>
    <property type="match status" value="1"/>
</dbReference>
<proteinExistence type="predicted"/>
<dbReference type="EMBL" id="UOEN01000323">
    <property type="protein sequence ID" value="VAW16446.1"/>
    <property type="molecule type" value="Genomic_DNA"/>
</dbReference>
<feature type="non-terminal residue" evidence="3">
    <location>
        <position position="1"/>
    </location>
</feature>
<dbReference type="InterPro" id="IPR019734">
    <property type="entry name" value="TPR_rpt"/>
</dbReference>
<evidence type="ECO:0000256" key="2">
    <source>
        <dbReference type="ARBA" id="ARBA00022803"/>
    </source>
</evidence>
<protein>
    <submittedName>
        <fullName evidence="3">Uncharacterized protein</fullName>
    </submittedName>
</protein>
<name>A0A3B0UAF8_9ZZZZ</name>
<dbReference type="Gene3D" id="1.25.40.10">
    <property type="entry name" value="Tetratricopeptide repeat domain"/>
    <property type="match status" value="2"/>
</dbReference>
<reference evidence="3" key="1">
    <citation type="submission" date="2018-06" db="EMBL/GenBank/DDBJ databases">
        <authorList>
            <person name="Zhirakovskaya E."/>
        </authorList>
    </citation>
    <scope>NUCLEOTIDE SEQUENCE</scope>
</reference>
<accession>A0A3B0UAF8</accession>
<dbReference type="AlphaFoldDB" id="A0A3B0UAF8"/>
<keyword evidence="1" id="KW-0677">Repeat</keyword>
<dbReference type="SUPFAM" id="SSF48452">
    <property type="entry name" value="TPR-like"/>
    <property type="match status" value="1"/>
</dbReference>
<dbReference type="PANTHER" id="PTHR44858:SF1">
    <property type="entry name" value="UDP-N-ACETYLGLUCOSAMINE--PEPTIDE N-ACETYLGLUCOSAMINYLTRANSFERASE SPINDLY-RELATED"/>
    <property type="match status" value="1"/>
</dbReference>
<dbReference type="PANTHER" id="PTHR44858">
    <property type="entry name" value="TETRATRICOPEPTIDE REPEAT PROTEIN 6"/>
    <property type="match status" value="1"/>
</dbReference>